<dbReference type="Gene3D" id="3.90.1140.10">
    <property type="entry name" value="Cyclic phosphodiesterase"/>
    <property type="match status" value="1"/>
</dbReference>
<keyword evidence="3" id="KW-1185">Reference proteome</keyword>
<dbReference type="EMBL" id="LSSM01005550">
    <property type="protein sequence ID" value="OMJ12442.1"/>
    <property type="molecule type" value="Genomic_DNA"/>
</dbReference>
<dbReference type="GO" id="GO:0006307">
    <property type="term" value="P:DNA alkylation repair"/>
    <property type="evidence" value="ECO:0007669"/>
    <property type="project" value="InterPro"/>
</dbReference>
<reference evidence="3" key="1">
    <citation type="submission" date="2017-01" db="EMBL/GenBank/DDBJ databases">
        <authorList>
            <person name="Wang Y."/>
            <person name="White M."/>
            <person name="Kvist S."/>
            <person name="Moncalvo J.-M."/>
        </authorList>
    </citation>
    <scope>NUCLEOTIDE SEQUENCE [LARGE SCALE GENOMIC DNA]</scope>
    <source>
        <strain evidence="3">ID-206-W2</strain>
    </source>
</reference>
<dbReference type="OrthoDB" id="277832at2759"/>
<dbReference type="PANTHER" id="PTHR13360">
    <property type="entry name" value="ACTIVATING SIGNAL COINTEGRATOR 1 COMPLEX SUBUNIT 1"/>
    <property type="match status" value="1"/>
</dbReference>
<dbReference type="GO" id="GO:0006355">
    <property type="term" value="P:regulation of DNA-templated transcription"/>
    <property type="evidence" value="ECO:0007669"/>
    <property type="project" value="TreeGrafter"/>
</dbReference>
<dbReference type="PANTHER" id="PTHR13360:SF1">
    <property type="entry name" value="ACTIVATING SIGNAL COINTEGRATOR 1 COMPLEX SUBUNIT 1"/>
    <property type="match status" value="1"/>
</dbReference>
<dbReference type="InterPro" id="IPR009210">
    <property type="entry name" value="ASCC1"/>
</dbReference>
<evidence type="ECO:0000259" key="1">
    <source>
        <dbReference type="Pfam" id="PF10469"/>
    </source>
</evidence>
<evidence type="ECO:0000313" key="2">
    <source>
        <dbReference type="EMBL" id="OMJ12442.1"/>
    </source>
</evidence>
<gene>
    <name evidence="2" type="ORF">AYI69_g9400</name>
</gene>
<name>A0A1R1XCT9_9FUNG</name>
<feature type="domain" description="A-kinase anchor protein 7-like phosphoesterase" evidence="1">
    <location>
        <begin position="6"/>
        <end position="129"/>
    </location>
</feature>
<dbReference type="Proteomes" id="UP000187429">
    <property type="component" value="Unassembled WGS sequence"/>
</dbReference>
<dbReference type="GO" id="GO:0005634">
    <property type="term" value="C:nucleus"/>
    <property type="evidence" value="ECO:0007669"/>
    <property type="project" value="TreeGrafter"/>
</dbReference>
<comment type="caution">
    <text evidence="2">The sequence shown here is derived from an EMBL/GenBank/DDBJ whole genome shotgun (WGS) entry which is preliminary data.</text>
</comment>
<feature type="domain" description="A-kinase anchor protein 7-like phosphoesterase" evidence="1">
    <location>
        <begin position="148"/>
        <end position="234"/>
    </location>
</feature>
<sequence>MPPKSYTHFISIPLKDPVIRANVQNLYNEIKNYSNSSILKDKNAYVSPNTLHLTLAMLTLKSNHQIRAAVSLLQSMLPEINSLISSNNSNKPSIKLQKLCVMGRPGTTIGSVLYSIVIDSSSLTPTLNNSNNLSVQTHTPLPPDIINNNNQLLHKICSLIISKFKAAGFVPDSVRPLLMHMTLINLRYAAAANNSSYVKKIDFTPIISQFGEFSSGSCKIDSIEIAKRFYFNHDGSNNFIRKLNPVYVLPVDHIAQQTHVGNDNANKTARVWIALVNVLLAVENYKPTDFVKHPDISRFKEFFVVKRKFCLFCVHVVLLEHPVAVYAYFAARKRQVCGQVPHFRNVNELDHHIRRRRTDAAVAEIAPKRHRARRRRFGASVPLHDLPAETAPYEIQRLLRTCRRP</sequence>
<proteinExistence type="predicted"/>
<dbReference type="InterPro" id="IPR019510">
    <property type="entry name" value="AKAP7-like_phosphoesterase"/>
</dbReference>
<dbReference type="Pfam" id="PF10469">
    <property type="entry name" value="AKAP7_NLS"/>
    <property type="match status" value="2"/>
</dbReference>
<accession>A0A1R1XCT9</accession>
<evidence type="ECO:0000313" key="3">
    <source>
        <dbReference type="Proteomes" id="UP000187429"/>
    </source>
</evidence>
<organism evidence="2 3">
    <name type="scientific">Smittium culicis</name>
    <dbReference type="NCBI Taxonomy" id="133412"/>
    <lineage>
        <taxon>Eukaryota</taxon>
        <taxon>Fungi</taxon>
        <taxon>Fungi incertae sedis</taxon>
        <taxon>Zoopagomycota</taxon>
        <taxon>Kickxellomycotina</taxon>
        <taxon>Harpellomycetes</taxon>
        <taxon>Harpellales</taxon>
        <taxon>Legeriomycetaceae</taxon>
        <taxon>Smittium</taxon>
    </lineage>
</organism>
<protein>
    <recommendedName>
        <fullName evidence="1">A-kinase anchor protein 7-like phosphoesterase domain-containing protein</fullName>
    </recommendedName>
</protein>
<dbReference type="AlphaFoldDB" id="A0A1R1XCT9"/>